<reference evidence="3" key="1">
    <citation type="submission" date="2021-05" db="EMBL/GenBank/DDBJ databases">
        <authorList>
            <person name="Alioto T."/>
            <person name="Alioto T."/>
            <person name="Gomez Garrido J."/>
        </authorList>
    </citation>
    <scope>NUCLEOTIDE SEQUENCE</scope>
</reference>
<keyword evidence="2" id="KW-1133">Transmembrane helix</keyword>
<evidence type="ECO:0000313" key="3">
    <source>
        <dbReference type="EMBL" id="CAG6744353.1"/>
    </source>
</evidence>
<feature type="transmembrane region" description="Helical" evidence="2">
    <location>
        <begin position="71"/>
        <end position="93"/>
    </location>
</feature>
<evidence type="ECO:0000256" key="1">
    <source>
        <dbReference type="SAM" id="MobiDB-lite"/>
    </source>
</evidence>
<dbReference type="EMBL" id="HBUF01465040">
    <property type="protein sequence ID" value="CAG6744353.1"/>
    <property type="molecule type" value="Transcribed_RNA"/>
</dbReference>
<sequence>MAYHEEPKLNTPSSIGRRVVDGGGGGTRMQKTIEDVRHIFEANKMNAMKCVSIAIIGLIVVYTFYNSQKYVALDWSFAVSVIVLESYLTYLLFATHAADISKKQENPFH</sequence>
<protein>
    <submittedName>
        <fullName evidence="3">Uncharacterized protein</fullName>
    </submittedName>
</protein>
<feature type="transmembrane region" description="Helical" evidence="2">
    <location>
        <begin position="47"/>
        <end position="65"/>
    </location>
</feature>
<organism evidence="3">
    <name type="scientific">Cacopsylla melanoneura</name>
    <dbReference type="NCBI Taxonomy" id="428564"/>
    <lineage>
        <taxon>Eukaryota</taxon>
        <taxon>Metazoa</taxon>
        <taxon>Ecdysozoa</taxon>
        <taxon>Arthropoda</taxon>
        <taxon>Hexapoda</taxon>
        <taxon>Insecta</taxon>
        <taxon>Pterygota</taxon>
        <taxon>Neoptera</taxon>
        <taxon>Paraneoptera</taxon>
        <taxon>Hemiptera</taxon>
        <taxon>Sternorrhyncha</taxon>
        <taxon>Psylloidea</taxon>
        <taxon>Psyllidae</taxon>
        <taxon>Psyllinae</taxon>
        <taxon>Cacopsylla</taxon>
    </lineage>
</organism>
<feature type="region of interest" description="Disordered" evidence="1">
    <location>
        <begin position="1"/>
        <end position="26"/>
    </location>
</feature>
<keyword evidence="2" id="KW-0472">Membrane</keyword>
<dbReference type="AlphaFoldDB" id="A0A8D8ZAZ4"/>
<accession>A0A8D8ZAZ4</accession>
<name>A0A8D8ZAZ4_9HEMI</name>
<evidence type="ECO:0000256" key="2">
    <source>
        <dbReference type="SAM" id="Phobius"/>
    </source>
</evidence>
<keyword evidence="2" id="KW-0812">Transmembrane</keyword>
<proteinExistence type="predicted"/>